<dbReference type="EMBL" id="OX465084">
    <property type="protein sequence ID" value="CAI9299596.1"/>
    <property type="molecule type" value="Genomic_DNA"/>
</dbReference>
<evidence type="ECO:0000256" key="1">
    <source>
        <dbReference type="SAM" id="MobiDB-lite"/>
    </source>
</evidence>
<dbReference type="Proteomes" id="UP001177003">
    <property type="component" value="Chromosome 8"/>
</dbReference>
<sequence>MLNKVLLDNSIISYYRKFPVSGVHSIPEELQKIIDEGDNPHRGGKRKANAATSESFKVNKRAKKPTQILRSPSPVIQEESKETNVTFPPSSSIPTSDIFYTILRRPFLNVTTTPPSPPVTPPTLPMTPSHITSTIPISSTPHLPPTSFVVISLPHISIPLSSPIFTDSTNPTTSSISTPPKVLIVESVSEETRTSGIPVNTSDVGTHVNIGMTSEQPSSYVTPHFWL</sequence>
<accession>A0AA35ZWQ4</accession>
<feature type="region of interest" description="Disordered" evidence="1">
    <location>
        <begin position="35"/>
        <end position="63"/>
    </location>
</feature>
<evidence type="ECO:0000313" key="3">
    <source>
        <dbReference type="Proteomes" id="UP001177003"/>
    </source>
</evidence>
<organism evidence="2 3">
    <name type="scientific">Lactuca saligna</name>
    <name type="common">Willowleaf lettuce</name>
    <dbReference type="NCBI Taxonomy" id="75948"/>
    <lineage>
        <taxon>Eukaryota</taxon>
        <taxon>Viridiplantae</taxon>
        <taxon>Streptophyta</taxon>
        <taxon>Embryophyta</taxon>
        <taxon>Tracheophyta</taxon>
        <taxon>Spermatophyta</taxon>
        <taxon>Magnoliopsida</taxon>
        <taxon>eudicotyledons</taxon>
        <taxon>Gunneridae</taxon>
        <taxon>Pentapetalae</taxon>
        <taxon>asterids</taxon>
        <taxon>campanulids</taxon>
        <taxon>Asterales</taxon>
        <taxon>Asteraceae</taxon>
        <taxon>Cichorioideae</taxon>
        <taxon>Cichorieae</taxon>
        <taxon>Lactucinae</taxon>
        <taxon>Lactuca</taxon>
    </lineage>
</organism>
<proteinExistence type="predicted"/>
<evidence type="ECO:0000313" key="2">
    <source>
        <dbReference type="EMBL" id="CAI9299596.1"/>
    </source>
</evidence>
<name>A0AA35ZWQ4_LACSI</name>
<protein>
    <submittedName>
        <fullName evidence="2">Uncharacterized protein</fullName>
    </submittedName>
</protein>
<keyword evidence="3" id="KW-1185">Reference proteome</keyword>
<gene>
    <name evidence="2" type="ORF">LSALG_LOCUS38293</name>
</gene>
<dbReference type="AlphaFoldDB" id="A0AA35ZWQ4"/>
<reference evidence="2" key="1">
    <citation type="submission" date="2023-04" db="EMBL/GenBank/DDBJ databases">
        <authorList>
            <person name="Vijverberg K."/>
            <person name="Xiong W."/>
            <person name="Schranz E."/>
        </authorList>
    </citation>
    <scope>NUCLEOTIDE SEQUENCE</scope>
</reference>